<name>A0A127JR65_9BURK</name>
<dbReference type="AlphaFoldDB" id="A0A127JR65"/>
<evidence type="ECO:0000313" key="3">
    <source>
        <dbReference type="Proteomes" id="UP000070433"/>
    </source>
</evidence>
<dbReference type="PROSITE" id="PS51257">
    <property type="entry name" value="PROKAR_LIPOPROTEIN"/>
    <property type="match status" value="1"/>
</dbReference>
<evidence type="ECO:0008006" key="4">
    <source>
        <dbReference type="Google" id="ProtNLM"/>
    </source>
</evidence>
<evidence type="ECO:0000256" key="1">
    <source>
        <dbReference type="SAM" id="SignalP"/>
    </source>
</evidence>
<dbReference type="RefSeq" id="WP_061496854.1">
    <property type="nucleotide sequence ID" value="NZ_CP010951.1"/>
</dbReference>
<proteinExistence type="predicted"/>
<sequence>MKILVPAIVTALALSACASNSAKPESAPQAQAQQADACRNVEAPTGSRLVRKADCNGGSGAATTVR</sequence>
<gene>
    <name evidence="2" type="ORF">UC35_05195</name>
</gene>
<keyword evidence="3" id="KW-1185">Reference proteome</keyword>
<reference evidence="2 3" key="1">
    <citation type="journal article" date="2014" name="Int. J. Syst. Evol. Microbiol.">
        <title>Ramlibacter solisilvae sp. nov., isolated from forest soil, and emended description of the genus Ramlibacter.</title>
        <authorList>
            <person name="Lee H.J."/>
            <person name="Lee S.H."/>
            <person name="Lee S.S."/>
            <person name="Lee J.S."/>
            <person name="Kim Y."/>
            <person name="Kim S.C."/>
            <person name="Jeon C.O."/>
        </authorList>
    </citation>
    <scope>NUCLEOTIDE SEQUENCE [LARGE SCALE GENOMIC DNA]</scope>
    <source>
        <strain evidence="2 3">5-10</strain>
    </source>
</reference>
<dbReference type="EMBL" id="CP010951">
    <property type="protein sequence ID" value="AMO22405.1"/>
    <property type="molecule type" value="Genomic_DNA"/>
</dbReference>
<dbReference type="Proteomes" id="UP000070433">
    <property type="component" value="Chromosome"/>
</dbReference>
<feature type="chain" id="PRO_5007449611" description="Lipoprotein" evidence="1">
    <location>
        <begin position="19"/>
        <end position="66"/>
    </location>
</feature>
<protein>
    <recommendedName>
        <fullName evidence="4">Lipoprotein</fullName>
    </recommendedName>
</protein>
<feature type="signal peptide" evidence="1">
    <location>
        <begin position="1"/>
        <end position="18"/>
    </location>
</feature>
<keyword evidence="1" id="KW-0732">Signal</keyword>
<evidence type="ECO:0000313" key="2">
    <source>
        <dbReference type="EMBL" id="AMO22405.1"/>
    </source>
</evidence>
<accession>A0A127JR65</accession>
<organism evidence="2 3">
    <name type="scientific">Ramlibacter tataouinensis</name>
    <dbReference type="NCBI Taxonomy" id="94132"/>
    <lineage>
        <taxon>Bacteria</taxon>
        <taxon>Pseudomonadati</taxon>
        <taxon>Pseudomonadota</taxon>
        <taxon>Betaproteobacteria</taxon>
        <taxon>Burkholderiales</taxon>
        <taxon>Comamonadaceae</taxon>
        <taxon>Ramlibacter</taxon>
    </lineage>
</organism>